<comment type="catalytic activity">
    <reaction evidence="1">
        <text>AMP + H2O = D-ribose 5-phosphate + adenine</text>
        <dbReference type="Rhea" id="RHEA:20129"/>
        <dbReference type="ChEBI" id="CHEBI:15377"/>
        <dbReference type="ChEBI" id="CHEBI:16708"/>
        <dbReference type="ChEBI" id="CHEBI:78346"/>
        <dbReference type="ChEBI" id="CHEBI:456215"/>
        <dbReference type="EC" id="3.2.2.4"/>
    </reaction>
</comment>
<dbReference type="Gene3D" id="3.40.50.450">
    <property type="match status" value="1"/>
</dbReference>
<protein>
    <recommendedName>
        <fullName evidence="3">Cytokinin riboside 5'-monophosphate phosphoribohydrolase</fullName>
        <ecNumber evidence="3">3.2.2.n1</ecNumber>
    </recommendedName>
</protein>
<comment type="caution">
    <text evidence="4">The sequence shown here is derived from an EMBL/GenBank/DDBJ whole genome shotgun (WGS) entry which is preliminary data.</text>
</comment>
<dbReference type="InterPro" id="IPR031100">
    <property type="entry name" value="LOG_fam"/>
</dbReference>
<accession>A0ABS8PR46</accession>
<comment type="similarity">
    <text evidence="2 3">Belongs to the LOG family.</text>
</comment>
<evidence type="ECO:0000256" key="1">
    <source>
        <dbReference type="ARBA" id="ARBA00000274"/>
    </source>
</evidence>
<dbReference type="Proteomes" id="UP001199816">
    <property type="component" value="Unassembled WGS sequence"/>
</dbReference>
<keyword evidence="3" id="KW-0203">Cytokinin biosynthesis</keyword>
<dbReference type="InterPro" id="IPR005269">
    <property type="entry name" value="LOG"/>
</dbReference>
<dbReference type="NCBIfam" id="TIGR00730">
    <property type="entry name" value="Rossman fold protein, TIGR00730 family"/>
    <property type="match status" value="1"/>
</dbReference>
<dbReference type="SUPFAM" id="SSF102405">
    <property type="entry name" value="MCP/YpsA-like"/>
    <property type="match status" value="1"/>
</dbReference>
<dbReference type="EMBL" id="JAJNEC010000005">
    <property type="protein sequence ID" value="MCD2423325.1"/>
    <property type="molecule type" value="Genomic_DNA"/>
</dbReference>
<reference evidence="4 5" key="1">
    <citation type="submission" date="2021-11" db="EMBL/GenBank/DDBJ databases">
        <title>Genomic of Niabella pedocola.</title>
        <authorList>
            <person name="Wu T."/>
        </authorList>
    </citation>
    <scope>NUCLEOTIDE SEQUENCE [LARGE SCALE GENOMIC DNA]</scope>
    <source>
        <strain evidence="4 5">JCM 31011</strain>
    </source>
</reference>
<dbReference type="RefSeq" id="WP_231004589.1">
    <property type="nucleotide sequence ID" value="NZ_JAJNEC010000005.1"/>
</dbReference>
<dbReference type="EC" id="3.2.2.n1" evidence="3"/>
<keyword evidence="5" id="KW-1185">Reference proteome</keyword>
<keyword evidence="3" id="KW-0378">Hydrolase</keyword>
<proteinExistence type="inferred from homology"/>
<evidence type="ECO:0000256" key="2">
    <source>
        <dbReference type="ARBA" id="ARBA00006763"/>
    </source>
</evidence>
<dbReference type="PANTHER" id="PTHR31223">
    <property type="entry name" value="LOG FAMILY PROTEIN YJL055W"/>
    <property type="match status" value="1"/>
</dbReference>
<dbReference type="Pfam" id="PF03641">
    <property type="entry name" value="Lysine_decarbox"/>
    <property type="match status" value="1"/>
</dbReference>
<gene>
    <name evidence="4" type="ORF">LQ567_11180</name>
</gene>
<evidence type="ECO:0000313" key="4">
    <source>
        <dbReference type="EMBL" id="MCD2423325.1"/>
    </source>
</evidence>
<dbReference type="PANTHER" id="PTHR31223:SF70">
    <property type="entry name" value="LOG FAMILY PROTEIN YJL055W"/>
    <property type="match status" value="1"/>
</dbReference>
<evidence type="ECO:0000313" key="5">
    <source>
        <dbReference type="Proteomes" id="UP001199816"/>
    </source>
</evidence>
<organism evidence="4 5">
    <name type="scientific">Niabella pedocola</name>
    <dbReference type="NCBI Taxonomy" id="1752077"/>
    <lineage>
        <taxon>Bacteria</taxon>
        <taxon>Pseudomonadati</taxon>
        <taxon>Bacteroidota</taxon>
        <taxon>Chitinophagia</taxon>
        <taxon>Chitinophagales</taxon>
        <taxon>Chitinophagaceae</taxon>
        <taxon>Niabella</taxon>
    </lineage>
</organism>
<name>A0ABS8PR46_9BACT</name>
<evidence type="ECO:0000256" key="3">
    <source>
        <dbReference type="RuleBase" id="RU363015"/>
    </source>
</evidence>
<sequence length="187" mass="20776">MGIKSLAVFCGSKEGRDPLFTAHTAELGAIMAARGLTLVYGGGNVGLMGTIANAVLAGGGTAIGVIPQLLADRERSHKGLTQLEIVGDMHTRKRKMYELCDAAVILPGGYGTLDEFFEMITWNNLAIHDKVLFVLNTNDYYTHLLMHIRKMYEEGFLYEDPWEKIIVIKEPGELEQYLEKMPVEAER</sequence>